<feature type="compositionally biased region" description="Basic and acidic residues" evidence="2">
    <location>
        <begin position="630"/>
        <end position="641"/>
    </location>
</feature>
<organism evidence="4 5">
    <name type="scientific">Lingula anatina</name>
    <name type="common">Brachiopod</name>
    <name type="synonym">Lingula unguis</name>
    <dbReference type="NCBI Taxonomy" id="7574"/>
    <lineage>
        <taxon>Eukaryota</taxon>
        <taxon>Metazoa</taxon>
        <taxon>Spiralia</taxon>
        <taxon>Lophotrochozoa</taxon>
        <taxon>Brachiopoda</taxon>
        <taxon>Linguliformea</taxon>
        <taxon>Lingulata</taxon>
        <taxon>Lingulida</taxon>
        <taxon>Linguloidea</taxon>
        <taxon>Lingulidae</taxon>
        <taxon>Lingula</taxon>
    </lineage>
</organism>
<gene>
    <name evidence="5 6" type="primary">LOC106168569</name>
</gene>
<dbReference type="STRING" id="7574.A0A1S3IY66"/>
<evidence type="ECO:0000313" key="4">
    <source>
        <dbReference type="Proteomes" id="UP000085678"/>
    </source>
</evidence>
<protein>
    <submittedName>
        <fullName evidence="5 6">Rho GTPase-activating protein 19 isoform X1</fullName>
    </submittedName>
</protein>
<dbReference type="GeneID" id="106168569"/>
<reference evidence="5 6" key="1">
    <citation type="submission" date="2025-04" db="UniProtKB">
        <authorList>
            <consortium name="RefSeq"/>
        </authorList>
    </citation>
    <scope>IDENTIFICATION</scope>
    <source>
        <tissue evidence="5 6">Gonads</tissue>
    </source>
</reference>
<dbReference type="Gene3D" id="1.10.555.10">
    <property type="entry name" value="Rho GTPase activation protein"/>
    <property type="match status" value="1"/>
</dbReference>
<feature type="domain" description="Rho-GAP" evidence="3">
    <location>
        <begin position="75"/>
        <end position="271"/>
    </location>
</feature>
<feature type="region of interest" description="Disordered" evidence="2">
    <location>
        <begin position="442"/>
        <end position="471"/>
    </location>
</feature>
<evidence type="ECO:0000313" key="5">
    <source>
        <dbReference type="RefSeq" id="XP_013403142.1"/>
    </source>
</evidence>
<dbReference type="RefSeq" id="XP_013403143.1">
    <property type="nucleotide sequence ID" value="XM_013547689.1"/>
</dbReference>
<evidence type="ECO:0000256" key="2">
    <source>
        <dbReference type="SAM" id="MobiDB-lite"/>
    </source>
</evidence>
<sequence>MSKSSLKRRELDAEALVHQLKTEDTDQFNALIKMHLSFMVDMPTLDDLFEKSEENKIKKGHTPFLKRKNKTGSSSSYTDLSSCNSGIIELIDFISEPDNIALEGIFRKAGNCTRQKELKEKLTQGCTLDLDSSPYNAHDCACVLKWFLGELPEPLLMERLYAAYCQVPDMIREGMDQVTIDNIVVPKQIKTVQLLFLLLPVENATLLRKLLTMLHQVASVEENKMTAENLGAMFAPHLLCPKKMTGIGLQQAAQNLSNTVSFMIQHSPQLFMVPKDLVHDIDIYYRERQRLGQDSEDDLDHRRTSPDSDDAVKTTVTYVDRVKSKELGAASDTEVALAQLYAHVQNMPDSTKKRKLLKQFNKANGMGTPHDENKHRRSKSVGQSIKDTFMYASKKLRASTDNLLSLVSSDESGQHSRSFTPEAMLMQGRYKKKHLLKMHKRRGSSHDTHFNSGALSLPRETSNPVTYPVLETPPRTIVPRVSVTPINSPNTPVMKLFNEELTLAVKQHAKGSSSPAVHVVDLKEEVDSSHLPRKRRNSKTNLTNITNTPSDQAAGLCSSTSEYPPRKRHSPSTPQKEQLSHFVSPLTRSSKKMSRQTQQTVLMTPGSRQPMAVQLSPGSFDKWRHRRSHTAGDKIKHSNTR</sequence>
<feature type="compositionally biased region" description="Polar residues" evidence="2">
    <location>
        <begin position="450"/>
        <end position="465"/>
    </location>
</feature>
<evidence type="ECO:0000256" key="1">
    <source>
        <dbReference type="ARBA" id="ARBA00022468"/>
    </source>
</evidence>
<evidence type="ECO:0000313" key="6">
    <source>
        <dbReference type="RefSeq" id="XP_013403143.1"/>
    </source>
</evidence>
<accession>A0A1S3IY66</accession>
<dbReference type="PANTHER" id="PTHR14963:SF7">
    <property type="entry name" value="RHO GTPASE-ACTIVATING PROTEIN 19"/>
    <property type="match status" value="1"/>
</dbReference>
<dbReference type="SUPFAM" id="SSF48350">
    <property type="entry name" value="GTPase activation domain, GAP"/>
    <property type="match status" value="1"/>
</dbReference>
<dbReference type="PANTHER" id="PTHR14963">
    <property type="entry name" value="RHO GTPASE ACTIVATING PROTEIN 18,19-RELATED"/>
    <property type="match status" value="1"/>
</dbReference>
<feature type="region of interest" description="Disordered" evidence="2">
    <location>
        <begin position="525"/>
        <end position="641"/>
    </location>
</feature>
<name>A0A1S3IY66_LINAN</name>
<dbReference type="GO" id="GO:0051056">
    <property type="term" value="P:regulation of small GTPase mediated signal transduction"/>
    <property type="evidence" value="ECO:0007669"/>
    <property type="project" value="TreeGrafter"/>
</dbReference>
<dbReference type="AlphaFoldDB" id="A0A1S3IY66"/>
<feature type="compositionally biased region" description="Polar residues" evidence="2">
    <location>
        <begin position="539"/>
        <end position="562"/>
    </location>
</feature>
<keyword evidence="4" id="KW-1185">Reference proteome</keyword>
<dbReference type="RefSeq" id="XP_013403142.1">
    <property type="nucleotide sequence ID" value="XM_013547688.1"/>
</dbReference>
<dbReference type="Proteomes" id="UP000085678">
    <property type="component" value="Unplaced"/>
</dbReference>
<dbReference type="SMART" id="SM00324">
    <property type="entry name" value="RhoGAP"/>
    <property type="match status" value="1"/>
</dbReference>
<dbReference type="KEGG" id="lak:106168569"/>
<dbReference type="InterPro" id="IPR008936">
    <property type="entry name" value="Rho_GTPase_activation_prot"/>
</dbReference>
<dbReference type="PROSITE" id="PS50238">
    <property type="entry name" value="RHOGAP"/>
    <property type="match status" value="1"/>
</dbReference>
<dbReference type="Pfam" id="PF00620">
    <property type="entry name" value="RhoGAP"/>
    <property type="match status" value="1"/>
</dbReference>
<dbReference type="OrthoDB" id="10061772at2759"/>
<dbReference type="GO" id="GO:0005096">
    <property type="term" value="F:GTPase activator activity"/>
    <property type="evidence" value="ECO:0007669"/>
    <property type="project" value="UniProtKB-KW"/>
</dbReference>
<dbReference type="GO" id="GO:0005737">
    <property type="term" value="C:cytoplasm"/>
    <property type="evidence" value="ECO:0007669"/>
    <property type="project" value="TreeGrafter"/>
</dbReference>
<keyword evidence="1" id="KW-0343">GTPase activation</keyword>
<proteinExistence type="predicted"/>
<dbReference type="GO" id="GO:0007165">
    <property type="term" value="P:signal transduction"/>
    <property type="evidence" value="ECO:0007669"/>
    <property type="project" value="InterPro"/>
</dbReference>
<evidence type="ECO:0000259" key="3">
    <source>
        <dbReference type="PROSITE" id="PS50238"/>
    </source>
</evidence>
<dbReference type="InterPro" id="IPR000198">
    <property type="entry name" value="RhoGAP_dom"/>
</dbReference>